<dbReference type="AlphaFoldDB" id="A0A2T4UKM3"/>
<comment type="caution">
    <text evidence="3">The sequence shown here is derived from an EMBL/GenBank/DDBJ whole genome shotgun (WGS) entry which is preliminary data.</text>
</comment>
<keyword evidence="4" id="KW-1185">Reference proteome</keyword>
<dbReference type="RefSeq" id="WP_107568446.1">
    <property type="nucleotide sequence ID" value="NZ_PYYB01000001.1"/>
</dbReference>
<sequence length="116" mass="12582">MPDQQQEEKYRPLALIAVVIAALLLFAVFFLAFLVAPLAILALFYILFAASDRSKRAGSGPPPTPGTPTDPAVEEARLNQERLDREASSRRSTMEGQDREAGRAAERLTTRPGAGS</sequence>
<evidence type="ECO:0000256" key="1">
    <source>
        <dbReference type="SAM" id="MobiDB-lite"/>
    </source>
</evidence>
<reference evidence="3 4" key="1">
    <citation type="submission" date="2018-03" db="EMBL/GenBank/DDBJ databases">
        <title>Aquarubrobacter algicola gen. nov., sp. nov., a novel actinobacterium isolated from shallow eutrophic lake during the end of cyanobacterial harmful algal blooms.</title>
        <authorList>
            <person name="Chun S.J."/>
        </authorList>
    </citation>
    <scope>NUCLEOTIDE SEQUENCE [LARGE SCALE GENOMIC DNA]</scope>
    <source>
        <strain evidence="3 4">Seoho-28</strain>
    </source>
</reference>
<feature type="region of interest" description="Disordered" evidence="1">
    <location>
        <begin position="54"/>
        <end position="116"/>
    </location>
</feature>
<keyword evidence="2" id="KW-0812">Transmembrane</keyword>
<gene>
    <name evidence="3" type="ORF">C7Y72_09140</name>
</gene>
<keyword evidence="2" id="KW-1133">Transmembrane helix</keyword>
<feature type="transmembrane region" description="Helical" evidence="2">
    <location>
        <begin position="15"/>
        <end position="48"/>
    </location>
</feature>
<dbReference type="Proteomes" id="UP000240739">
    <property type="component" value="Unassembled WGS sequence"/>
</dbReference>
<protein>
    <submittedName>
        <fullName evidence="3">Uncharacterized protein</fullName>
    </submittedName>
</protein>
<dbReference type="EMBL" id="PYYB01000001">
    <property type="protein sequence ID" value="PTL59802.1"/>
    <property type="molecule type" value="Genomic_DNA"/>
</dbReference>
<organism evidence="3 4">
    <name type="scientific">Paraconexibacter algicola</name>
    <dbReference type="NCBI Taxonomy" id="2133960"/>
    <lineage>
        <taxon>Bacteria</taxon>
        <taxon>Bacillati</taxon>
        <taxon>Actinomycetota</taxon>
        <taxon>Thermoleophilia</taxon>
        <taxon>Solirubrobacterales</taxon>
        <taxon>Paraconexibacteraceae</taxon>
        <taxon>Paraconexibacter</taxon>
    </lineage>
</organism>
<evidence type="ECO:0000313" key="4">
    <source>
        <dbReference type="Proteomes" id="UP000240739"/>
    </source>
</evidence>
<name>A0A2T4UKM3_9ACTN</name>
<evidence type="ECO:0000313" key="3">
    <source>
        <dbReference type="EMBL" id="PTL59802.1"/>
    </source>
</evidence>
<proteinExistence type="predicted"/>
<keyword evidence="2" id="KW-0472">Membrane</keyword>
<feature type="compositionally biased region" description="Basic and acidic residues" evidence="1">
    <location>
        <begin position="74"/>
        <end position="109"/>
    </location>
</feature>
<evidence type="ECO:0000256" key="2">
    <source>
        <dbReference type="SAM" id="Phobius"/>
    </source>
</evidence>
<accession>A0A2T4UKM3</accession>